<sequence length="285" mass="33363">MSRRRHTRTPRSRSSRSRPRHPSSWLIRFIQRRWDELRLFIRVVRKAPSTIQVGISLAILVIVSLTINWVYHTFYKPTELFFPVEKALHKSPRETWREYGAFFEKHSTSTITPELLAALAQAEGSGNPVARTYWRWEPASRNPLEWYQPASTAVGMFQITNGTFQEGKRYCIHNHQVVEDGPWYDFESCWFNSLYTRVIPSHAIELTAVHLDRYVNRAIGNQPATPKQKQDLAAVIHLCGAGFGRDYVRRNYRFGVHQRCGDHDVQTYLRKIQTLTQQFAFLKTQ</sequence>
<accession>A0A7S8IZC9</accession>
<evidence type="ECO:0000313" key="4">
    <source>
        <dbReference type="EMBL" id="QPD03959.1"/>
    </source>
</evidence>
<dbReference type="KEGG" id="nkf:Nkreftii_001733"/>
<gene>
    <name evidence="4" type="ORF">Nkreftii_001733</name>
</gene>
<dbReference type="Gene3D" id="1.10.530.10">
    <property type="match status" value="1"/>
</dbReference>
<feature type="region of interest" description="Disordered" evidence="1">
    <location>
        <begin position="1"/>
        <end position="20"/>
    </location>
</feature>
<evidence type="ECO:0000313" key="5">
    <source>
        <dbReference type="Proteomes" id="UP000593737"/>
    </source>
</evidence>
<dbReference type="InterPro" id="IPR008258">
    <property type="entry name" value="Transglycosylase_SLT_dom_1"/>
</dbReference>
<dbReference type="AlphaFoldDB" id="A0A7S8IZC9"/>
<protein>
    <recommendedName>
        <fullName evidence="3">Transglycosylase SLT domain-containing protein</fullName>
    </recommendedName>
</protein>
<feature type="transmembrane region" description="Helical" evidence="2">
    <location>
        <begin position="51"/>
        <end position="71"/>
    </location>
</feature>
<dbReference type="Pfam" id="PF01464">
    <property type="entry name" value="SLT"/>
    <property type="match status" value="1"/>
</dbReference>
<dbReference type="InterPro" id="IPR023346">
    <property type="entry name" value="Lysozyme-like_dom_sf"/>
</dbReference>
<dbReference type="Proteomes" id="UP000593737">
    <property type="component" value="Chromosome"/>
</dbReference>
<evidence type="ECO:0000256" key="2">
    <source>
        <dbReference type="SAM" id="Phobius"/>
    </source>
</evidence>
<organism evidence="4 5">
    <name type="scientific">Candidatus Nitrospira kreftii</name>
    <dbReference type="NCBI Taxonomy" id="2652173"/>
    <lineage>
        <taxon>Bacteria</taxon>
        <taxon>Pseudomonadati</taxon>
        <taxon>Nitrospirota</taxon>
        <taxon>Nitrospiria</taxon>
        <taxon>Nitrospirales</taxon>
        <taxon>Nitrospiraceae</taxon>
        <taxon>Nitrospira</taxon>
    </lineage>
</organism>
<name>A0A7S8IZC9_9BACT</name>
<dbReference type="SUPFAM" id="SSF53955">
    <property type="entry name" value="Lysozyme-like"/>
    <property type="match status" value="1"/>
</dbReference>
<evidence type="ECO:0000256" key="1">
    <source>
        <dbReference type="SAM" id="MobiDB-lite"/>
    </source>
</evidence>
<reference evidence="4 5" key="1">
    <citation type="journal article" date="2020" name="ISME J.">
        <title>Enrichment and physiological characterization of a novel comammox Nitrospira indicates ammonium inhibition of complete nitrification.</title>
        <authorList>
            <person name="Sakoula D."/>
            <person name="Koch H."/>
            <person name="Frank J."/>
            <person name="Jetten M.S.M."/>
            <person name="van Kessel M.A.H.J."/>
            <person name="Lucker S."/>
        </authorList>
    </citation>
    <scope>NUCLEOTIDE SEQUENCE [LARGE SCALE GENOMIC DNA]</scope>
    <source>
        <strain evidence="4">Comreactor17</strain>
    </source>
</reference>
<evidence type="ECO:0000259" key="3">
    <source>
        <dbReference type="Pfam" id="PF01464"/>
    </source>
</evidence>
<proteinExistence type="predicted"/>
<keyword evidence="2" id="KW-0812">Transmembrane</keyword>
<feature type="domain" description="Transglycosylase SLT" evidence="3">
    <location>
        <begin position="102"/>
        <end position="170"/>
    </location>
</feature>
<keyword evidence="2" id="KW-0472">Membrane</keyword>
<keyword evidence="2" id="KW-1133">Transmembrane helix</keyword>
<dbReference type="EMBL" id="CP047423">
    <property type="protein sequence ID" value="QPD03959.1"/>
    <property type="molecule type" value="Genomic_DNA"/>
</dbReference>